<dbReference type="PANTHER" id="PTHR46670:SF3">
    <property type="entry name" value="ENDONUCLEASE_EXONUCLEASE_PHOSPHATASE DOMAIN-CONTAINING PROTEIN"/>
    <property type="match status" value="1"/>
</dbReference>
<reference evidence="1" key="1">
    <citation type="journal article" date="2023" name="Mol. Biol. Evol.">
        <title>Third-Generation Sequencing Reveals the Adaptive Role of the Epigenome in Three Deep-Sea Polychaetes.</title>
        <authorList>
            <person name="Perez M."/>
            <person name="Aroh O."/>
            <person name="Sun Y."/>
            <person name="Lan Y."/>
            <person name="Juniper S.K."/>
            <person name="Young C.R."/>
            <person name="Angers B."/>
            <person name="Qian P.Y."/>
        </authorList>
    </citation>
    <scope>NUCLEOTIDE SEQUENCE</scope>
    <source>
        <strain evidence="1">R07B-5</strain>
    </source>
</reference>
<proteinExistence type="predicted"/>
<sequence>MKGHMLDLLITRSSPSFVSLTTAYPSSISDPYSVVFRLSSPSPVSARAVKQLRDFRGIDFVRLETDVSSRLASVDTTLDVNTLVGQYEHAVLSTIDLHAPLTVRMKAGRHKEPWYNDNIHEAKALRRANEKRWRTTKLEVHRQIFVEHRTAVNNMIKRAKRACSLRVMLSCSYYSTKATGNNSSTIQ</sequence>
<organism evidence="1 2">
    <name type="scientific">Ridgeia piscesae</name>
    <name type="common">Tubeworm</name>
    <dbReference type="NCBI Taxonomy" id="27915"/>
    <lineage>
        <taxon>Eukaryota</taxon>
        <taxon>Metazoa</taxon>
        <taxon>Spiralia</taxon>
        <taxon>Lophotrochozoa</taxon>
        <taxon>Annelida</taxon>
        <taxon>Polychaeta</taxon>
        <taxon>Sedentaria</taxon>
        <taxon>Canalipalpata</taxon>
        <taxon>Sabellida</taxon>
        <taxon>Siboglinidae</taxon>
        <taxon>Ridgeia</taxon>
    </lineage>
</organism>
<dbReference type="EMBL" id="JAODUO010000332">
    <property type="protein sequence ID" value="KAK2182874.1"/>
    <property type="molecule type" value="Genomic_DNA"/>
</dbReference>
<dbReference type="PANTHER" id="PTHR46670">
    <property type="entry name" value="ENDO/EXONUCLEASE/PHOSPHATASE DOMAIN-CONTAINING PROTEIN"/>
    <property type="match status" value="1"/>
</dbReference>
<gene>
    <name evidence="1" type="ORF">NP493_331g02005</name>
</gene>
<dbReference type="Proteomes" id="UP001209878">
    <property type="component" value="Unassembled WGS sequence"/>
</dbReference>
<accession>A0AAD9NWB0</accession>
<comment type="caution">
    <text evidence="1">The sequence shown here is derived from an EMBL/GenBank/DDBJ whole genome shotgun (WGS) entry which is preliminary data.</text>
</comment>
<dbReference type="AlphaFoldDB" id="A0AAD9NWB0"/>
<name>A0AAD9NWB0_RIDPI</name>
<protein>
    <submittedName>
        <fullName evidence="1">Uncharacterized protein</fullName>
    </submittedName>
</protein>
<evidence type="ECO:0000313" key="2">
    <source>
        <dbReference type="Proteomes" id="UP001209878"/>
    </source>
</evidence>
<evidence type="ECO:0000313" key="1">
    <source>
        <dbReference type="EMBL" id="KAK2182874.1"/>
    </source>
</evidence>
<keyword evidence="2" id="KW-1185">Reference proteome</keyword>